<dbReference type="EC" id="4.3.2.5" evidence="1"/>
<proteinExistence type="predicted"/>
<comment type="caution">
    <text evidence="13">The sequence shown here is derived from an EMBL/GenBank/DDBJ whole genome shotgun (WGS) entry which is preliminary data.</text>
</comment>
<keyword evidence="7" id="KW-0456">Lyase</keyword>
<feature type="binding site" evidence="8">
    <location>
        <position position="120"/>
    </location>
    <ligand>
        <name>a protein</name>
        <dbReference type="ChEBI" id="CHEBI:16541"/>
    </ligand>
    <ligandPart>
        <name>C-terminal Xaa-(2S)-2-hydroxyglycine residue</name>
        <dbReference type="ChEBI" id="CHEBI:142768"/>
    </ligandPart>
</feature>
<feature type="chain" id="PRO_5040486393" description="peptidylamidoglycolate lyase" evidence="12">
    <location>
        <begin position="19"/>
        <end position="402"/>
    </location>
</feature>
<dbReference type="PANTHER" id="PTHR10680:SF36">
    <property type="entry name" value="PEPTIDYL-ALPHA-HYDROXYGLYCINE ALPHA-AMIDATING LYASE 1"/>
    <property type="match status" value="1"/>
</dbReference>
<keyword evidence="6" id="KW-0325">Glycoprotein</keyword>
<accession>A0A9Q0M4B7</accession>
<evidence type="ECO:0000256" key="4">
    <source>
        <dbReference type="ARBA" id="ARBA00022737"/>
    </source>
</evidence>
<comment type="cofactor">
    <cofactor evidence="9">
        <name>Zn(2+)</name>
        <dbReference type="ChEBI" id="CHEBI:29105"/>
    </cofactor>
    <text evidence="9">Binds one Zn(2+) ion per subunit.</text>
</comment>
<evidence type="ECO:0000256" key="6">
    <source>
        <dbReference type="ARBA" id="ARBA00023180"/>
    </source>
</evidence>
<evidence type="ECO:0000256" key="12">
    <source>
        <dbReference type="SAM" id="SignalP"/>
    </source>
</evidence>
<evidence type="ECO:0000256" key="8">
    <source>
        <dbReference type="PIRSR" id="PIRSR600720-1"/>
    </source>
</evidence>
<evidence type="ECO:0000313" key="13">
    <source>
        <dbReference type="EMBL" id="KAJ6218752.1"/>
    </source>
</evidence>
<evidence type="ECO:0000256" key="5">
    <source>
        <dbReference type="ARBA" id="ARBA00023157"/>
    </source>
</evidence>
<dbReference type="PRINTS" id="PR00790">
    <property type="entry name" value="PAMONOXGNASE"/>
</dbReference>
<dbReference type="Proteomes" id="UP001142055">
    <property type="component" value="Chromosome 2"/>
</dbReference>
<dbReference type="CDD" id="cd14958">
    <property type="entry name" value="NHL_PAL_like"/>
    <property type="match status" value="1"/>
</dbReference>
<keyword evidence="3 12" id="KW-0732">Signal</keyword>
<dbReference type="GO" id="GO:0046872">
    <property type="term" value="F:metal ion binding"/>
    <property type="evidence" value="ECO:0007669"/>
    <property type="project" value="UniProtKB-KW"/>
</dbReference>
<dbReference type="PROSITE" id="PS51125">
    <property type="entry name" value="NHL"/>
    <property type="match status" value="1"/>
</dbReference>
<dbReference type="GO" id="GO:0016020">
    <property type="term" value="C:membrane"/>
    <property type="evidence" value="ECO:0007669"/>
    <property type="project" value="InterPro"/>
</dbReference>
<reference evidence="13" key="1">
    <citation type="submission" date="2022-12" db="EMBL/GenBank/DDBJ databases">
        <title>Genome assemblies of Blomia tropicalis.</title>
        <authorList>
            <person name="Cui Y."/>
        </authorList>
    </citation>
    <scope>NUCLEOTIDE SEQUENCE</scope>
    <source>
        <tissue evidence="13">Adult mites</tissue>
    </source>
</reference>
<dbReference type="InterPro" id="IPR001258">
    <property type="entry name" value="NHL_repeat"/>
</dbReference>
<dbReference type="InterPro" id="IPR011042">
    <property type="entry name" value="6-blade_b-propeller_TolB-like"/>
</dbReference>
<feature type="signal peptide" evidence="12">
    <location>
        <begin position="1"/>
        <end position="18"/>
    </location>
</feature>
<dbReference type="GO" id="GO:0004598">
    <property type="term" value="F:peptidylamidoglycolate lyase activity"/>
    <property type="evidence" value="ECO:0007669"/>
    <property type="project" value="UniProtKB-EC"/>
</dbReference>
<dbReference type="SUPFAM" id="SSF63829">
    <property type="entry name" value="Calcium-dependent phosphotriesterase"/>
    <property type="match status" value="1"/>
</dbReference>
<dbReference type="OMA" id="DSHENSW"/>
<feature type="binding site" evidence="9">
    <location>
        <position position="172"/>
    </location>
    <ligand>
        <name>Cu(2+)</name>
        <dbReference type="ChEBI" id="CHEBI:29036"/>
        <label>1</label>
        <note>catalytic</note>
    </ligand>
</feature>
<protein>
    <recommendedName>
        <fullName evidence="1">peptidylamidoglycolate lyase</fullName>
        <ecNumber evidence="1">4.3.2.5</ecNumber>
    </recommendedName>
</protein>
<dbReference type="EMBL" id="JAPWDV010000002">
    <property type="protein sequence ID" value="KAJ6218752.1"/>
    <property type="molecule type" value="Genomic_DNA"/>
</dbReference>
<dbReference type="PANTHER" id="PTHR10680">
    <property type="entry name" value="PEPTIDYL-GLYCINE ALPHA-AMIDATING MONOOXYGENASE"/>
    <property type="match status" value="1"/>
</dbReference>
<evidence type="ECO:0000256" key="3">
    <source>
        <dbReference type="ARBA" id="ARBA00022729"/>
    </source>
</evidence>
<evidence type="ECO:0000256" key="2">
    <source>
        <dbReference type="ARBA" id="ARBA00022723"/>
    </source>
</evidence>
<feature type="binding site" evidence="9">
    <location>
        <position position="268"/>
    </location>
    <ligand>
        <name>Zn(2+)</name>
        <dbReference type="ChEBI" id="CHEBI:29105"/>
        <note>catalytic</note>
    </ligand>
</feature>
<keyword evidence="2 9" id="KW-0479">Metal-binding</keyword>
<dbReference type="InterPro" id="IPR000720">
    <property type="entry name" value="PHM/PAL"/>
</dbReference>
<keyword evidence="9" id="KW-0106">Calcium</keyword>
<dbReference type="GO" id="GO:0006518">
    <property type="term" value="P:peptide metabolic process"/>
    <property type="evidence" value="ECO:0007669"/>
    <property type="project" value="InterPro"/>
</dbReference>
<gene>
    <name evidence="13" type="ORF">RDWZM_004564</name>
</gene>
<keyword evidence="14" id="KW-1185">Reference proteome</keyword>
<dbReference type="Pfam" id="PF01436">
    <property type="entry name" value="NHL"/>
    <property type="match status" value="1"/>
</dbReference>
<feature type="repeat" description="NHL" evidence="11">
    <location>
        <begin position="214"/>
        <end position="251"/>
    </location>
</feature>
<sequence>MLGVIGWLLVSLLISTEARYFGGYYQDDQNGLTSQSSQVDNQLLEELLNLENERSEDGTAETVGSNPVETIGNRQQLFNNGGNHAEENIEWTKNIVKSISKLGQISGLASSQDFLYLFHRGNVTWNERSFNEETNVYNHQHEPISVNTVVAVDHLTGEIMFSWGKSQFFMPHGISVDPQGNIWLTDVALHQAFRYKKNNFDQPDLVLGEAFIPGSDDKHFCKPTDVAIASTGVIYISDGYCNSRVVIFSAIGQYLAEIGRSDKMIIPHSLSLLEVEDLLCVADRENGRIMCYNAGLSSYRQAGQLLFDIRHSELIKPYAIAHIGDIILSLNGGSESTVGISMDLATEQVVDLWSPNNDTFHSAHDMAMSHDERSFYVCQFSGNNSKVIKFNFVESSQMLLIN</sequence>
<keyword evidence="9" id="KW-0862">Zinc</keyword>
<evidence type="ECO:0000256" key="10">
    <source>
        <dbReference type="PIRSR" id="PIRSR600720-3"/>
    </source>
</evidence>
<feature type="disulfide bond" evidence="10">
    <location>
        <begin position="280"/>
        <end position="291"/>
    </location>
</feature>
<dbReference type="Gene3D" id="2.120.10.30">
    <property type="entry name" value="TolB, C-terminal domain"/>
    <property type="match status" value="1"/>
</dbReference>
<evidence type="ECO:0000256" key="11">
    <source>
        <dbReference type="PROSITE-ProRule" id="PRU00504"/>
    </source>
</evidence>
<name>A0A9Q0M4B7_BLOTA</name>
<feature type="binding site" evidence="9">
    <location>
        <position position="364"/>
    </location>
    <ligand>
        <name>Zn(2+)</name>
        <dbReference type="ChEBI" id="CHEBI:29105"/>
        <note>catalytic</note>
    </ligand>
</feature>
<evidence type="ECO:0000313" key="14">
    <source>
        <dbReference type="Proteomes" id="UP001142055"/>
    </source>
</evidence>
<dbReference type="GO" id="GO:0005576">
    <property type="term" value="C:extracellular region"/>
    <property type="evidence" value="ECO:0007669"/>
    <property type="project" value="TreeGrafter"/>
</dbReference>
<feature type="binding site" evidence="8">
    <location>
        <position position="284"/>
    </location>
    <ligand>
        <name>a protein</name>
        <dbReference type="ChEBI" id="CHEBI:16541"/>
    </ligand>
    <ligandPart>
        <name>C-terminal Xaa-(2S)-2-hydroxyglycine residue</name>
        <dbReference type="ChEBI" id="CHEBI:142768"/>
    </ligandPart>
</feature>
<feature type="binding site" evidence="9">
    <location>
        <position position="365"/>
    </location>
    <ligand>
        <name>Ca(2+)</name>
        <dbReference type="ChEBI" id="CHEBI:29108"/>
        <note>structural</note>
    </ligand>
</feature>
<organism evidence="13 14">
    <name type="scientific">Blomia tropicalis</name>
    <name type="common">Mite</name>
    <dbReference type="NCBI Taxonomy" id="40697"/>
    <lineage>
        <taxon>Eukaryota</taxon>
        <taxon>Metazoa</taxon>
        <taxon>Ecdysozoa</taxon>
        <taxon>Arthropoda</taxon>
        <taxon>Chelicerata</taxon>
        <taxon>Arachnida</taxon>
        <taxon>Acari</taxon>
        <taxon>Acariformes</taxon>
        <taxon>Sarcoptiformes</taxon>
        <taxon>Astigmata</taxon>
        <taxon>Glycyphagoidea</taxon>
        <taxon>Echimyopodidae</taxon>
        <taxon>Blomia</taxon>
    </lineage>
</organism>
<keyword evidence="4" id="KW-0677">Repeat</keyword>
<feature type="disulfide bond" evidence="10">
    <location>
        <begin position="221"/>
        <end position="241"/>
    </location>
</feature>
<evidence type="ECO:0000256" key="9">
    <source>
        <dbReference type="PIRSR" id="PIRSR600720-2"/>
    </source>
</evidence>
<evidence type="ECO:0000256" key="1">
    <source>
        <dbReference type="ARBA" id="ARBA00012343"/>
    </source>
</evidence>
<keyword evidence="5 10" id="KW-1015">Disulfide bond</keyword>
<dbReference type="AlphaFoldDB" id="A0A9Q0M4B7"/>
<feature type="binding site" evidence="9">
    <location>
        <position position="108"/>
    </location>
    <ligand>
        <name>Cu(2+)</name>
        <dbReference type="ChEBI" id="CHEBI:29036"/>
        <label>1</label>
        <note>catalytic</note>
    </ligand>
</feature>
<feature type="binding site" evidence="8">
    <location>
        <position position="240"/>
    </location>
    <ligand>
        <name>a protein</name>
        <dbReference type="ChEBI" id="CHEBI:16541"/>
    </ligand>
    <ligandPart>
        <name>C-terminal Xaa-(2S)-2-hydroxyglycine residue</name>
        <dbReference type="ChEBI" id="CHEBI:142768"/>
    </ligandPart>
</feature>
<evidence type="ECO:0000256" key="7">
    <source>
        <dbReference type="ARBA" id="ARBA00023239"/>
    </source>
</evidence>